<protein>
    <submittedName>
        <fullName evidence="1">Uncharacterized protein</fullName>
    </submittedName>
</protein>
<name>A0ABQ9I7S4_9NEOP</name>
<reference evidence="1 2" key="1">
    <citation type="submission" date="2023-02" db="EMBL/GenBank/DDBJ databases">
        <title>LHISI_Scaffold_Assembly.</title>
        <authorList>
            <person name="Stuart O.P."/>
            <person name="Cleave R."/>
            <person name="Magrath M.J.L."/>
            <person name="Mikheyev A.S."/>
        </authorList>
    </citation>
    <scope>NUCLEOTIDE SEQUENCE [LARGE SCALE GENOMIC DNA]</scope>
    <source>
        <strain evidence="1">Daus_M_001</strain>
        <tissue evidence="1">Leg muscle</tissue>
    </source>
</reference>
<dbReference type="EMBL" id="JARBHB010000002">
    <property type="protein sequence ID" value="KAJ8892676.1"/>
    <property type="molecule type" value="Genomic_DNA"/>
</dbReference>
<proteinExistence type="predicted"/>
<evidence type="ECO:0000313" key="1">
    <source>
        <dbReference type="EMBL" id="KAJ8892676.1"/>
    </source>
</evidence>
<accession>A0ABQ9I7S4</accession>
<sequence length="139" mass="15571">MHHCSGDNPHMMTETPLHSEKLSVWCAMLSQLLVSFAHLLRGQLRPHPASNLVERDGNGAVPRFKGMVNGRYLRKPAHQEHRQARFPGEKIWSNPTGNRAPFTLIGGEGSSRCSITAPRIVLSKNVTESDHKEISNDIW</sequence>
<comment type="caution">
    <text evidence="1">The sequence shown here is derived from an EMBL/GenBank/DDBJ whole genome shotgun (WGS) entry which is preliminary data.</text>
</comment>
<keyword evidence="2" id="KW-1185">Reference proteome</keyword>
<dbReference type="Proteomes" id="UP001159363">
    <property type="component" value="Chromosome 2"/>
</dbReference>
<organism evidence="1 2">
    <name type="scientific">Dryococelus australis</name>
    <dbReference type="NCBI Taxonomy" id="614101"/>
    <lineage>
        <taxon>Eukaryota</taxon>
        <taxon>Metazoa</taxon>
        <taxon>Ecdysozoa</taxon>
        <taxon>Arthropoda</taxon>
        <taxon>Hexapoda</taxon>
        <taxon>Insecta</taxon>
        <taxon>Pterygota</taxon>
        <taxon>Neoptera</taxon>
        <taxon>Polyneoptera</taxon>
        <taxon>Phasmatodea</taxon>
        <taxon>Verophasmatodea</taxon>
        <taxon>Anareolatae</taxon>
        <taxon>Phasmatidae</taxon>
        <taxon>Eurycanthinae</taxon>
        <taxon>Dryococelus</taxon>
    </lineage>
</organism>
<evidence type="ECO:0000313" key="2">
    <source>
        <dbReference type="Proteomes" id="UP001159363"/>
    </source>
</evidence>
<gene>
    <name evidence="1" type="ORF">PR048_005257</name>
</gene>